<dbReference type="AlphaFoldDB" id="A0A2W2DVH4"/>
<organism evidence="1 2">
    <name type="scientific">Nonomuraea aridisoli</name>
    <dbReference type="NCBI Taxonomy" id="2070368"/>
    <lineage>
        <taxon>Bacteria</taxon>
        <taxon>Bacillati</taxon>
        <taxon>Actinomycetota</taxon>
        <taxon>Actinomycetes</taxon>
        <taxon>Streptosporangiales</taxon>
        <taxon>Streptosporangiaceae</taxon>
        <taxon>Nonomuraea</taxon>
    </lineage>
</organism>
<sequence length="296" mass="32309">MIDGYGRHYARYDADELWRSAIADRRHVAQLLEHRMTLKQRRELYVDAAWLSLVLAWAAHDRGDVRTALAYAADARHHADQADHAEAAAWSWDVEATTWFYDEHPAQALQAVQHGLAVASADGAARVRLMGQLARAHARLGHVISASDALGHLRHQAEQQPLHAPGLFTADAARVWSVAASSSLWMGDNQQARTCAEQALGIYEADPRISPTRRAVTALDLGMAFARLGDPEHAVAHGMTALSTPRQAAAIAVRSGTLCVALERAYPKAAVVAQFRHSMAQSTQRTKRITDGDPSA</sequence>
<dbReference type="Gene3D" id="1.25.40.10">
    <property type="entry name" value="Tetratricopeptide repeat domain"/>
    <property type="match status" value="1"/>
</dbReference>
<evidence type="ECO:0000313" key="2">
    <source>
        <dbReference type="Proteomes" id="UP000249304"/>
    </source>
</evidence>
<comment type="caution">
    <text evidence="1">The sequence shown here is derived from an EMBL/GenBank/DDBJ whole genome shotgun (WGS) entry which is preliminary data.</text>
</comment>
<reference evidence="1 2" key="1">
    <citation type="submission" date="2018-01" db="EMBL/GenBank/DDBJ databases">
        <title>Draft genome sequence of Nonomuraea sp. KC333.</title>
        <authorList>
            <person name="Sahin N."/>
            <person name="Saygin H."/>
            <person name="Ay H."/>
        </authorList>
    </citation>
    <scope>NUCLEOTIDE SEQUENCE [LARGE SCALE GENOMIC DNA]</scope>
    <source>
        <strain evidence="1 2">KC333</strain>
    </source>
</reference>
<proteinExistence type="predicted"/>
<gene>
    <name evidence="1" type="ORF">C1J01_38035</name>
</gene>
<keyword evidence="2" id="KW-1185">Reference proteome</keyword>
<dbReference type="EMBL" id="POUD01000252">
    <property type="protein sequence ID" value="PZG09155.1"/>
    <property type="molecule type" value="Genomic_DNA"/>
</dbReference>
<accession>A0A2W2DVH4</accession>
<dbReference type="InterPro" id="IPR011990">
    <property type="entry name" value="TPR-like_helical_dom_sf"/>
</dbReference>
<dbReference type="Proteomes" id="UP000249304">
    <property type="component" value="Unassembled WGS sequence"/>
</dbReference>
<dbReference type="SUPFAM" id="SSF48452">
    <property type="entry name" value="TPR-like"/>
    <property type="match status" value="1"/>
</dbReference>
<evidence type="ECO:0000313" key="1">
    <source>
        <dbReference type="EMBL" id="PZG09155.1"/>
    </source>
</evidence>
<evidence type="ECO:0008006" key="3">
    <source>
        <dbReference type="Google" id="ProtNLM"/>
    </source>
</evidence>
<protein>
    <recommendedName>
        <fullName evidence="3">XRE family transcriptional regulator</fullName>
    </recommendedName>
</protein>
<name>A0A2W2DVH4_9ACTN</name>